<comment type="subcellular location">
    <subcellularLocation>
        <location evidence="1">Cell envelope</location>
    </subcellularLocation>
</comment>
<reference evidence="5 6" key="1">
    <citation type="journal article" date="2017" name="Nat. Commun.">
        <title>In situ click chemistry generation of cyclooxygenase-2 inhibitors.</title>
        <authorList>
            <person name="Bhardwaj A."/>
            <person name="Kaur J."/>
            <person name="Wuest M."/>
            <person name="Wuest F."/>
        </authorList>
    </citation>
    <scope>NUCLEOTIDE SEQUENCE [LARGE SCALE GENOMIC DNA]</scope>
    <source>
        <strain evidence="5">S2_012_000_R3_94</strain>
    </source>
</reference>
<dbReference type="PANTHER" id="PTHR32347:SF29">
    <property type="entry name" value="UPF0194 MEMBRANE PROTEIN YBHG"/>
    <property type="match status" value="1"/>
</dbReference>
<dbReference type="SUPFAM" id="SSF111369">
    <property type="entry name" value="HlyD-like secretion proteins"/>
    <property type="match status" value="2"/>
</dbReference>
<organism evidence="5 6">
    <name type="scientific">Paracoccus denitrificans</name>
    <dbReference type="NCBI Taxonomy" id="266"/>
    <lineage>
        <taxon>Bacteria</taxon>
        <taxon>Pseudomonadati</taxon>
        <taxon>Pseudomonadota</taxon>
        <taxon>Alphaproteobacteria</taxon>
        <taxon>Rhodobacterales</taxon>
        <taxon>Paracoccaceae</taxon>
        <taxon>Paracoccus</taxon>
    </lineage>
</organism>
<comment type="caution">
    <text evidence="5">The sequence shown here is derived from an EMBL/GenBank/DDBJ whole genome shotgun (WGS) entry which is preliminary data.</text>
</comment>
<evidence type="ECO:0000259" key="4">
    <source>
        <dbReference type="Pfam" id="PF25881"/>
    </source>
</evidence>
<evidence type="ECO:0000313" key="5">
    <source>
        <dbReference type="EMBL" id="TKW68434.1"/>
    </source>
</evidence>
<evidence type="ECO:0000256" key="3">
    <source>
        <dbReference type="SAM" id="Coils"/>
    </source>
</evidence>
<evidence type="ECO:0000313" key="6">
    <source>
        <dbReference type="Proteomes" id="UP000315344"/>
    </source>
</evidence>
<sequence length="331" mass="35089">MKKFLPILAILVLAGVGWYVWSQRDKGQPDGLVLFGNVDIRQVALAFDGSGRISDVLVEEGDPVAAGQVLAVLDTETLELQADAAGAAVEAQRQALLKLRNGSRPEEIQQARAGLKAAEASLVLAEQELSRATQLRASRSGAASQQTVDQAQAQADAARATVQQSQSSLDLALAGARAEDIAQAEAQLQGAEVDLALLQHQVAQGELLSPSDAVVRSRLREPGDMATASTPIFSLALTQPKWVRVYASEPDLGRISPGMAAEVVTDSDPASPVAGRVGYISSVAEFTPKSVQTEELRTSLVYEVHVIIEDADDRLRLGQPVTVRLTEATAQ</sequence>
<feature type="domain" description="YbhG-like alpha-helical hairpin" evidence="4">
    <location>
        <begin position="80"/>
        <end position="202"/>
    </location>
</feature>
<protein>
    <submittedName>
        <fullName evidence="5">HlyD family efflux transporter periplasmic adaptor subunit</fullName>
    </submittedName>
</protein>
<gene>
    <name evidence="5" type="ORF">DI616_00040</name>
</gene>
<dbReference type="Gene3D" id="2.40.30.170">
    <property type="match status" value="1"/>
</dbReference>
<keyword evidence="2 3" id="KW-0175">Coiled coil</keyword>
<dbReference type="EMBL" id="VAFL01000001">
    <property type="protein sequence ID" value="TKW68434.1"/>
    <property type="molecule type" value="Genomic_DNA"/>
</dbReference>
<proteinExistence type="predicted"/>
<dbReference type="InterPro" id="IPR050465">
    <property type="entry name" value="UPF0194_transport"/>
</dbReference>
<name>A0A533ICW3_PARDE</name>
<evidence type="ECO:0000256" key="2">
    <source>
        <dbReference type="ARBA" id="ARBA00023054"/>
    </source>
</evidence>
<dbReference type="AlphaFoldDB" id="A0A533ICW3"/>
<evidence type="ECO:0000256" key="1">
    <source>
        <dbReference type="ARBA" id="ARBA00004196"/>
    </source>
</evidence>
<feature type="coiled-coil region" evidence="3">
    <location>
        <begin position="108"/>
        <end position="201"/>
    </location>
</feature>
<dbReference type="Gene3D" id="1.10.287.470">
    <property type="entry name" value="Helix hairpin bin"/>
    <property type="match status" value="1"/>
</dbReference>
<accession>A0A533ICW3</accession>
<dbReference type="PANTHER" id="PTHR32347">
    <property type="entry name" value="EFFLUX SYSTEM COMPONENT YKNX-RELATED"/>
    <property type="match status" value="1"/>
</dbReference>
<dbReference type="GO" id="GO:0030313">
    <property type="term" value="C:cell envelope"/>
    <property type="evidence" value="ECO:0007669"/>
    <property type="project" value="UniProtKB-SubCell"/>
</dbReference>
<dbReference type="InterPro" id="IPR059052">
    <property type="entry name" value="HH_YbhG-like"/>
</dbReference>
<dbReference type="Proteomes" id="UP000315344">
    <property type="component" value="Unassembled WGS sequence"/>
</dbReference>
<dbReference type="Pfam" id="PF25881">
    <property type="entry name" value="HH_YBHG"/>
    <property type="match status" value="1"/>
</dbReference>
<dbReference type="Gene3D" id="2.40.50.100">
    <property type="match status" value="1"/>
</dbReference>